<dbReference type="GO" id="GO:0005524">
    <property type="term" value="F:ATP binding"/>
    <property type="evidence" value="ECO:0007669"/>
    <property type="project" value="InterPro"/>
</dbReference>
<dbReference type="Gene3D" id="1.10.510.10">
    <property type="entry name" value="Transferase(Phosphotransferase) domain 1"/>
    <property type="match status" value="1"/>
</dbReference>
<dbReference type="GO" id="GO:0004672">
    <property type="term" value="F:protein kinase activity"/>
    <property type="evidence" value="ECO:0007669"/>
    <property type="project" value="InterPro"/>
</dbReference>
<dbReference type="AlphaFoldDB" id="A0A835YPT3"/>
<dbReference type="Pfam" id="PF00069">
    <property type="entry name" value="Pkinase"/>
    <property type="match status" value="1"/>
</dbReference>
<evidence type="ECO:0000259" key="1">
    <source>
        <dbReference type="PROSITE" id="PS50011"/>
    </source>
</evidence>
<dbReference type="Proteomes" id="UP000664859">
    <property type="component" value="Unassembled WGS sequence"/>
</dbReference>
<dbReference type="SUPFAM" id="SSF56112">
    <property type="entry name" value="Protein kinase-like (PK-like)"/>
    <property type="match status" value="1"/>
</dbReference>
<gene>
    <name evidence="2" type="ORF">JKP88DRAFT_201352</name>
</gene>
<protein>
    <recommendedName>
        <fullName evidence="1">Protein kinase domain-containing protein</fullName>
    </recommendedName>
</protein>
<evidence type="ECO:0000313" key="2">
    <source>
        <dbReference type="EMBL" id="KAG5178994.1"/>
    </source>
</evidence>
<sequence>MPYLLTVDGLSALFVPCPSGIIQRFTQLLQQTHISRPNARVLDLIQRRFSSRLITAATPEQAFSLYTDAQLLPGTSTSYILIEDYSLQLNGPFSEELPACILTATDIAGRPCIVKLLGRSESTSLPSTGRQTEADVCTQLQLAEANLAGIPVVHATLLEVALQGLEQHMQATKKHGPGVYRALLMPRYACVVSDQPQLTHQAILRGAERLVEAIKYIHGKDYVHMDVKASNVFVDADGRWFLGDFGATLPAGDLVFAYTEWFHRDRTLKGRPAQVAFDWYMLAVMLTAELHKKDWKEKLLAGDRVSDSKLRAAAAVATLEPLREILKLAMEDGQVSGVAPA</sequence>
<accession>A0A835YPT3</accession>
<dbReference type="PROSITE" id="PS00108">
    <property type="entry name" value="PROTEIN_KINASE_ST"/>
    <property type="match status" value="1"/>
</dbReference>
<comment type="caution">
    <text evidence="2">The sequence shown here is derived from an EMBL/GenBank/DDBJ whole genome shotgun (WGS) entry which is preliminary data.</text>
</comment>
<dbReference type="PROSITE" id="PS50011">
    <property type="entry name" value="PROTEIN_KINASE_DOM"/>
    <property type="match status" value="1"/>
</dbReference>
<name>A0A835YPT3_9STRA</name>
<evidence type="ECO:0000313" key="3">
    <source>
        <dbReference type="Proteomes" id="UP000664859"/>
    </source>
</evidence>
<feature type="domain" description="Protein kinase" evidence="1">
    <location>
        <begin position="82"/>
        <end position="341"/>
    </location>
</feature>
<organism evidence="2 3">
    <name type="scientific">Tribonema minus</name>
    <dbReference type="NCBI Taxonomy" id="303371"/>
    <lineage>
        <taxon>Eukaryota</taxon>
        <taxon>Sar</taxon>
        <taxon>Stramenopiles</taxon>
        <taxon>Ochrophyta</taxon>
        <taxon>PX clade</taxon>
        <taxon>Xanthophyceae</taxon>
        <taxon>Tribonematales</taxon>
        <taxon>Tribonemataceae</taxon>
        <taxon>Tribonema</taxon>
    </lineage>
</organism>
<keyword evidence="3" id="KW-1185">Reference proteome</keyword>
<dbReference type="OrthoDB" id="5337378at2759"/>
<dbReference type="InterPro" id="IPR008271">
    <property type="entry name" value="Ser/Thr_kinase_AS"/>
</dbReference>
<dbReference type="EMBL" id="JAFCMP010000510">
    <property type="protein sequence ID" value="KAG5178994.1"/>
    <property type="molecule type" value="Genomic_DNA"/>
</dbReference>
<dbReference type="InterPro" id="IPR011009">
    <property type="entry name" value="Kinase-like_dom_sf"/>
</dbReference>
<reference evidence="2" key="1">
    <citation type="submission" date="2021-02" db="EMBL/GenBank/DDBJ databases">
        <title>First Annotated Genome of the Yellow-green Alga Tribonema minus.</title>
        <authorList>
            <person name="Mahan K.M."/>
        </authorList>
    </citation>
    <scope>NUCLEOTIDE SEQUENCE</scope>
    <source>
        <strain evidence="2">UTEX B ZZ1240</strain>
    </source>
</reference>
<dbReference type="InterPro" id="IPR000719">
    <property type="entry name" value="Prot_kinase_dom"/>
</dbReference>
<proteinExistence type="predicted"/>